<evidence type="ECO:0000256" key="1">
    <source>
        <dbReference type="SAM" id="MobiDB-lite"/>
    </source>
</evidence>
<evidence type="ECO:0000313" key="2">
    <source>
        <dbReference type="EMBL" id="KAL2732715.1"/>
    </source>
</evidence>
<name>A0ABD2BJC4_VESMC</name>
<organism evidence="2 3">
    <name type="scientific">Vespula maculifrons</name>
    <name type="common">Eastern yellow jacket</name>
    <name type="synonym">Wasp</name>
    <dbReference type="NCBI Taxonomy" id="7453"/>
    <lineage>
        <taxon>Eukaryota</taxon>
        <taxon>Metazoa</taxon>
        <taxon>Ecdysozoa</taxon>
        <taxon>Arthropoda</taxon>
        <taxon>Hexapoda</taxon>
        <taxon>Insecta</taxon>
        <taxon>Pterygota</taxon>
        <taxon>Neoptera</taxon>
        <taxon>Endopterygota</taxon>
        <taxon>Hymenoptera</taxon>
        <taxon>Apocrita</taxon>
        <taxon>Aculeata</taxon>
        <taxon>Vespoidea</taxon>
        <taxon>Vespidae</taxon>
        <taxon>Vespinae</taxon>
        <taxon>Vespula</taxon>
    </lineage>
</organism>
<protein>
    <submittedName>
        <fullName evidence="2">Uncharacterized protein</fullName>
    </submittedName>
</protein>
<reference evidence="2 3" key="1">
    <citation type="journal article" date="2024" name="Ann. Entomol. Soc. Am.">
        <title>Genomic analyses of the southern and eastern yellowjacket wasps (Hymenoptera: Vespidae) reveal evolutionary signatures of social life.</title>
        <authorList>
            <person name="Catto M.A."/>
            <person name="Caine P.B."/>
            <person name="Orr S.E."/>
            <person name="Hunt B.G."/>
            <person name="Goodisman M.A.D."/>
        </authorList>
    </citation>
    <scope>NUCLEOTIDE SEQUENCE [LARGE SCALE GENOMIC DNA]</scope>
    <source>
        <strain evidence="2">232</strain>
        <tissue evidence="2">Head and thorax</tissue>
    </source>
</reference>
<comment type="caution">
    <text evidence="2">The sequence shown here is derived from an EMBL/GenBank/DDBJ whole genome shotgun (WGS) entry which is preliminary data.</text>
</comment>
<dbReference type="Proteomes" id="UP001607303">
    <property type="component" value="Unassembled WGS sequence"/>
</dbReference>
<sequence length="324" mass="37258">MDNDCWNVFEVIGNDLARPDGKHAAWLARGIGGGIMRDYKLHCYLDLRLVEARPPATLTFRHPPSCLSFPSTFTSKERRRSDYPMEWDFGSVKRGDGDRVGKERRFLDGKEERTSTWAHLNGSPSEGPQVPGLTTMENQQSFVLLYNGTLEEPSHRTASSTFLYVKRIHCACAHNLYVTVYNVLKRYLIADLKIIFRYNLRYNYGVKRVFPHSSGWKYLVISKPDRQLGPNTDQSTASYQTRQDPFADWDVQLHYRVVVPNTNEIILIDVPAMVTEITKPRSEVPSGKRDYGNEKNSKSEKEKKQSVREEEEEDCEGWRGENVG</sequence>
<keyword evidence="3" id="KW-1185">Reference proteome</keyword>
<proteinExistence type="predicted"/>
<accession>A0ABD2BJC4</accession>
<gene>
    <name evidence="2" type="ORF">V1477_014956</name>
</gene>
<feature type="non-terminal residue" evidence="2">
    <location>
        <position position="324"/>
    </location>
</feature>
<feature type="region of interest" description="Disordered" evidence="1">
    <location>
        <begin position="279"/>
        <end position="324"/>
    </location>
</feature>
<dbReference type="EMBL" id="JAYRBN010000075">
    <property type="protein sequence ID" value="KAL2732715.1"/>
    <property type="molecule type" value="Genomic_DNA"/>
</dbReference>
<feature type="compositionally biased region" description="Basic and acidic residues" evidence="1">
    <location>
        <begin position="279"/>
        <end position="308"/>
    </location>
</feature>
<evidence type="ECO:0000313" key="3">
    <source>
        <dbReference type="Proteomes" id="UP001607303"/>
    </source>
</evidence>
<dbReference type="AlphaFoldDB" id="A0ABD2BJC4"/>